<dbReference type="Pfam" id="PF07823">
    <property type="entry name" value="CPDase"/>
    <property type="match status" value="1"/>
</dbReference>
<proteinExistence type="predicted"/>
<gene>
    <name evidence="1" type="ORF">LGLO00237_LOCUS17803</name>
</gene>
<dbReference type="SUPFAM" id="SSF55144">
    <property type="entry name" value="LigT-like"/>
    <property type="match status" value="1"/>
</dbReference>
<dbReference type="InterPro" id="IPR009097">
    <property type="entry name" value="Cyclic_Pdiesterase"/>
</dbReference>
<reference evidence="1" key="1">
    <citation type="submission" date="2021-01" db="EMBL/GenBank/DDBJ databases">
        <authorList>
            <person name="Corre E."/>
            <person name="Pelletier E."/>
            <person name="Niang G."/>
            <person name="Scheremetjew M."/>
            <person name="Finn R."/>
            <person name="Kale V."/>
            <person name="Holt S."/>
            <person name="Cochrane G."/>
            <person name="Meng A."/>
            <person name="Brown T."/>
            <person name="Cohen L."/>
        </authorList>
    </citation>
    <scope>NUCLEOTIDE SEQUENCE</scope>
    <source>
        <strain evidence="1">CCCM811</strain>
    </source>
</reference>
<protein>
    <submittedName>
        <fullName evidence="1">Uncharacterized protein</fullName>
    </submittedName>
</protein>
<dbReference type="EMBL" id="HBIV01024824">
    <property type="protein sequence ID" value="CAE0666194.1"/>
    <property type="molecule type" value="Transcribed_RNA"/>
</dbReference>
<accession>A0A7S3YYM1</accession>
<name>A0A7S3YYM1_9EUKA</name>
<dbReference type="GO" id="GO:0004112">
    <property type="term" value="F:cyclic-nucleotide phosphodiesterase activity"/>
    <property type="evidence" value="ECO:0007669"/>
    <property type="project" value="InterPro"/>
</dbReference>
<dbReference type="InterPro" id="IPR012386">
    <property type="entry name" value="Cyclic-nucl_3Pdiesterase"/>
</dbReference>
<evidence type="ECO:0000313" key="1">
    <source>
        <dbReference type="EMBL" id="CAE0666194.1"/>
    </source>
</evidence>
<dbReference type="Gene3D" id="3.90.1140.10">
    <property type="entry name" value="Cyclic phosphodiesterase"/>
    <property type="match status" value="1"/>
</dbReference>
<dbReference type="AlphaFoldDB" id="A0A7S3YYM1"/>
<organism evidence="1">
    <name type="scientific">Lotharella globosa</name>
    <dbReference type="NCBI Taxonomy" id="91324"/>
    <lineage>
        <taxon>Eukaryota</taxon>
        <taxon>Sar</taxon>
        <taxon>Rhizaria</taxon>
        <taxon>Cercozoa</taxon>
        <taxon>Chlorarachniophyceae</taxon>
        <taxon>Lotharella</taxon>
    </lineage>
</organism>
<sequence>MAIDDKVRIFPIAVNVQPDCRFRACVIEASPTYALRQACVEVRRVIFPEDRAKERKQVEEDVHESFRPHVSLMYGEFDKETLTPIWQELYKGLMESDLKLGYKAEEVALVMTEGEEHQCWKEVARFPIERSRPKPVPRDPLWVRMKKRFLS</sequence>